<feature type="domain" description="DUF4484" evidence="2">
    <location>
        <begin position="416"/>
        <end position="582"/>
    </location>
</feature>
<feature type="region of interest" description="Disordered" evidence="1">
    <location>
        <begin position="157"/>
        <end position="187"/>
    </location>
</feature>
<accession>A0A9P4MBR7</accession>
<dbReference type="InterPro" id="IPR018626">
    <property type="entry name" value="LCHN/Anr2"/>
</dbReference>
<dbReference type="PANTHER" id="PTHR28153">
    <property type="entry name" value="PROTEIN, PUTATIVE-RELATED"/>
    <property type="match status" value="1"/>
</dbReference>
<sequence length="582" mass="64026">MAGKTEATKTLEQSFYADGQQQPSADLPPLAAAFLIVFDLKVGYTIAWKRNIDGVNLDGVVEFKSLPSGLHNIKEDLVYFVHDEYAGVSAFENSPATEAERNAHFVAVGILVPLSYGRLGRSWLYDEQLRQLARALVNDTKNIQPLEGFWEEHRSQDATSSSFPASSPSTNRNDGSITTQPNGGRRKRALSTLTTLATPGRALPQSHPILSMPKYIDTFGPLLFPLHRAALLRKRILLVTHPPVRLACEFVYDISALSTISSALAEDLPPEANQFARSTPLFAVGVHDIPLITSLAKAAVSKDGETTGGWIACTTDEILAIKKELYDIVVQLPNGSPRRWPTIKTSAGEEIKATQRDLRRWRTLQLALEISATQANTDEENDRAVHDDEDEGAGLLSRRHAGFDGTHDQTEYDSIIEPTSWSALAYSGFMWWASAGERDATLDQEAEQDAQLNGDLEHAPPPPSPERYRDEPNEEANGEPVEAPTGVDSTLHMELLAYFHRYTHQILTAATGAIDSESGGHTDGNEDSDEEITVGDDDLCRMGLDAWSEHDRAFVVELMEKYYGRRAVVKGAGIECCGIRIC</sequence>
<evidence type="ECO:0000259" key="2">
    <source>
        <dbReference type="Pfam" id="PF14831"/>
    </source>
</evidence>
<gene>
    <name evidence="3" type="ORF">NA57DRAFT_70871</name>
</gene>
<feature type="region of interest" description="Disordered" evidence="1">
    <location>
        <begin position="440"/>
        <end position="485"/>
    </location>
</feature>
<comment type="caution">
    <text evidence="3">The sequence shown here is derived from an EMBL/GenBank/DDBJ whole genome shotgun (WGS) entry which is preliminary data.</text>
</comment>
<feature type="compositionally biased region" description="Low complexity" evidence="1">
    <location>
        <begin position="158"/>
        <end position="170"/>
    </location>
</feature>
<dbReference type="EMBL" id="ML978121">
    <property type="protein sequence ID" value="KAF2104665.1"/>
    <property type="molecule type" value="Genomic_DNA"/>
</dbReference>
<name>A0A9P4MBR7_9PEZI</name>
<dbReference type="Proteomes" id="UP000799772">
    <property type="component" value="Unassembled WGS sequence"/>
</dbReference>
<dbReference type="PANTHER" id="PTHR28153:SF1">
    <property type="entry name" value="DUF4484 DOMAIN-CONTAINING PROTEIN"/>
    <property type="match status" value="1"/>
</dbReference>
<dbReference type="InterPro" id="IPR053056">
    <property type="entry name" value="Lipid_Metab_Assoc_Protein"/>
</dbReference>
<evidence type="ECO:0000256" key="1">
    <source>
        <dbReference type="SAM" id="MobiDB-lite"/>
    </source>
</evidence>
<protein>
    <recommendedName>
        <fullName evidence="2">DUF4484 domain-containing protein</fullName>
    </recommendedName>
</protein>
<dbReference type="AlphaFoldDB" id="A0A9P4MBR7"/>
<feature type="compositionally biased region" description="Polar residues" evidence="1">
    <location>
        <begin position="171"/>
        <end position="182"/>
    </location>
</feature>
<evidence type="ECO:0000313" key="3">
    <source>
        <dbReference type="EMBL" id="KAF2104665.1"/>
    </source>
</evidence>
<keyword evidence="4" id="KW-1185">Reference proteome</keyword>
<dbReference type="OrthoDB" id="2152680at2759"/>
<proteinExistence type="predicted"/>
<dbReference type="Pfam" id="PF09804">
    <property type="entry name" value="DENND11"/>
    <property type="match status" value="1"/>
</dbReference>
<organism evidence="3 4">
    <name type="scientific">Rhizodiscina lignyota</name>
    <dbReference type="NCBI Taxonomy" id="1504668"/>
    <lineage>
        <taxon>Eukaryota</taxon>
        <taxon>Fungi</taxon>
        <taxon>Dikarya</taxon>
        <taxon>Ascomycota</taxon>
        <taxon>Pezizomycotina</taxon>
        <taxon>Dothideomycetes</taxon>
        <taxon>Pleosporomycetidae</taxon>
        <taxon>Aulographales</taxon>
        <taxon>Rhizodiscinaceae</taxon>
        <taxon>Rhizodiscina</taxon>
    </lineage>
</organism>
<dbReference type="GO" id="GO:0005811">
    <property type="term" value="C:lipid droplet"/>
    <property type="evidence" value="ECO:0007669"/>
    <property type="project" value="TreeGrafter"/>
</dbReference>
<evidence type="ECO:0000313" key="4">
    <source>
        <dbReference type="Proteomes" id="UP000799772"/>
    </source>
</evidence>
<reference evidence="3" key="1">
    <citation type="journal article" date="2020" name="Stud. Mycol.">
        <title>101 Dothideomycetes genomes: a test case for predicting lifestyles and emergence of pathogens.</title>
        <authorList>
            <person name="Haridas S."/>
            <person name="Albert R."/>
            <person name="Binder M."/>
            <person name="Bloem J."/>
            <person name="Labutti K."/>
            <person name="Salamov A."/>
            <person name="Andreopoulos B."/>
            <person name="Baker S."/>
            <person name="Barry K."/>
            <person name="Bills G."/>
            <person name="Bluhm B."/>
            <person name="Cannon C."/>
            <person name="Castanera R."/>
            <person name="Culley D."/>
            <person name="Daum C."/>
            <person name="Ezra D."/>
            <person name="Gonzalez J."/>
            <person name="Henrissat B."/>
            <person name="Kuo A."/>
            <person name="Liang C."/>
            <person name="Lipzen A."/>
            <person name="Lutzoni F."/>
            <person name="Magnuson J."/>
            <person name="Mondo S."/>
            <person name="Nolan M."/>
            <person name="Ohm R."/>
            <person name="Pangilinan J."/>
            <person name="Park H.-J."/>
            <person name="Ramirez L."/>
            <person name="Alfaro M."/>
            <person name="Sun H."/>
            <person name="Tritt A."/>
            <person name="Yoshinaga Y."/>
            <person name="Zwiers L.-H."/>
            <person name="Turgeon B."/>
            <person name="Goodwin S."/>
            <person name="Spatafora J."/>
            <person name="Crous P."/>
            <person name="Grigoriev I."/>
        </authorList>
    </citation>
    <scope>NUCLEOTIDE SEQUENCE</scope>
    <source>
        <strain evidence="3">CBS 133067</strain>
    </source>
</reference>
<dbReference type="Pfam" id="PF14831">
    <property type="entry name" value="DUF4484"/>
    <property type="match status" value="1"/>
</dbReference>
<dbReference type="InterPro" id="IPR028115">
    <property type="entry name" value="DUF4484"/>
</dbReference>